<feature type="domain" description="DAGKc" evidence="1">
    <location>
        <begin position="13"/>
        <end position="122"/>
    </location>
</feature>
<sequence length="251" mass="27506">MYSYIYDEFVQSPKFKKELDTIESRLTDLGMSGKVVRLALFRDPSDIIAGEVSRGLSTVVAVGNDETARRVLDVVAEYPGTTFGYIPLGTPTHLARLLGIPDGVEACDVLSGRIVETIDMGVVNGKRFLAGIASAKFDARITVSGFRMRATSPGSLQVRNLAVGFVPSPELVADPRDGKLEAVLEVEERRGWNPFRKRRSGRSVLPFTHMEIDGDAPVTIVADGEEMTSDHFDISVEPKMLKVITGRGRMF</sequence>
<accession>A0A1F7TLT3</accession>
<dbReference type="GO" id="GO:0016301">
    <property type="term" value="F:kinase activity"/>
    <property type="evidence" value="ECO:0007669"/>
    <property type="project" value="InterPro"/>
</dbReference>
<dbReference type="Pfam" id="PF00781">
    <property type="entry name" value="DAGK_cat"/>
    <property type="match status" value="1"/>
</dbReference>
<organism evidence="2 3">
    <name type="scientific">Candidatus Uhrbacteria bacterium RIFCSPHIGHO2_01_FULL_63_20</name>
    <dbReference type="NCBI Taxonomy" id="1802385"/>
    <lineage>
        <taxon>Bacteria</taxon>
        <taxon>Candidatus Uhriibacteriota</taxon>
    </lineage>
</organism>
<dbReference type="Gene3D" id="3.40.50.10330">
    <property type="entry name" value="Probable inorganic polyphosphate/atp-NAD kinase, domain 1"/>
    <property type="match status" value="1"/>
</dbReference>
<dbReference type="AlphaFoldDB" id="A0A1F7TLT3"/>
<dbReference type="InterPro" id="IPR001206">
    <property type="entry name" value="Diacylglycerol_kinase_cat_dom"/>
</dbReference>
<evidence type="ECO:0000313" key="2">
    <source>
        <dbReference type="EMBL" id="OGL66929.1"/>
    </source>
</evidence>
<name>A0A1F7TLT3_9BACT</name>
<dbReference type="InterPro" id="IPR016064">
    <property type="entry name" value="NAD/diacylglycerol_kinase_sf"/>
</dbReference>
<evidence type="ECO:0000259" key="1">
    <source>
        <dbReference type="Pfam" id="PF00781"/>
    </source>
</evidence>
<dbReference type="STRING" id="1802385.A2856_00285"/>
<gene>
    <name evidence="2" type="ORF">A2856_00285</name>
</gene>
<dbReference type="EMBL" id="MGDT01000004">
    <property type="protein sequence ID" value="OGL66929.1"/>
    <property type="molecule type" value="Genomic_DNA"/>
</dbReference>
<proteinExistence type="predicted"/>
<dbReference type="SUPFAM" id="SSF111331">
    <property type="entry name" value="NAD kinase/diacylglycerol kinase-like"/>
    <property type="match status" value="1"/>
</dbReference>
<dbReference type="Proteomes" id="UP000177885">
    <property type="component" value="Unassembled WGS sequence"/>
</dbReference>
<reference evidence="2 3" key="1">
    <citation type="journal article" date="2016" name="Nat. Commun.">
        <title>Thousands of microbial genomes shed light on interconnected biogeochemical processes in an aquifer system.</title>
        <authorList>
            <person name="Anantharaman K."/>
            <person name="Brown C.T."/>
            <person name="Hug L.A."/>
            <person name="Sharon I."/>
            <person name="Castelle C.J."/>
            <person name="Probst A.J."/>
            <person name="Thomas B.C."/>
            <person name="Singh A."/>
            <person name="Wilkins M.J."/>
            <person name="Karaoz U."/>
            <person name="Brodie E.L."/>
            <person name="Williams K.H."/>
            <person name="Hubbard S.S."/>
            <person name="Banfield J.F."/>
        </authorList>
    </citation>
    <scope>NUCLEOTIDE SEQUENCE [LARGE SCALE GENOMIC DNA]</scope>
</reference>
<dbReference type="InterPro" id="IPR017438">
    <property type="entry name" value="ATP-NAD_kinase_N"/>
</dbReference>
<dbReference type="Gene3D" id="2.60.200.40">
    <property type="match status" value="1"/>
</dbReference>
<protein>
    <recommendedName>
        <fullName evidence="1">DAGKc domain-containing protein</fullName>
    </recommendedName>
</protein>
<comment type="caution">
    <text evidence="2">The sequence shown here is derived from an EMBL/GenBank/DDBJ whole genome shotgun (WGS) entry which is preliminary data.</text>
</comment>
<evidence type="ECO:0000313" key="3">
    <source>
        <dbReference type="Proteomes" id="UP000177885"/>
    </source>
</evidence>